<dbReference type="AlphaFoldDB" id="A0AAD8WF45"/>
<dbReference type="SUPFAM" id="SSF81383">
    <property type="entry name" value="F-box domain"/>
    <property type="match status" value="1"/>
</dbReference>
<feature type="domain" description="F-box" evidence="1">
    <location>
        <begin position="1"/>
        <end position="49"/>
    </location>
</feature>
<protein>
    <recommendedName>
        <fullName evidence="1">F-box domain-containing protein</fullName>
    </recommendedName>
</protein>
<dbReference type="Pfam" id="PF03478">
    <property type="entry name" value="Beta-prop_KIB1-4"/>
    <property type="match status" value="1"/>
</dbReference>
<dbReference type="PANTHER" id="PTHR44586:SF6">
    <property type="entry name" value="OS11G0579600 PROTEIN"/>
    <property type="match status" value="1"/>
</dbReference>
<dbReference type="CDD" id="cd09917">
    <property type="entry name" value="F-box_SF"/>
    <property type="match status" value="1"/>
</dbReference>
<dbReference type="Proteomes" id="UP001231189">
    <property type="component" value="Unassembled WGS sequence"/>
</dbReference>
<dbReference type="InterPro" id="IPR001810">
    <property type="entry name" value="F-box_dom"/>
</dbReference>
<comment type="caution">
    <text evidence="2">The sequence shown here is derived from an EMBL/GenBank/DDBJ whole genome shotgun (WGS) entry which is preliminary data.</text>
</comment>
<dbReference type="PROSITE" id="PS50181">
    <property type="entry name" value="FBOX"/>
    <property type="match status" value="1"/>
</dbReference>
<dbReference type="Pfam" id="PF12937">
    <property type="entry name" value="F-box-like"/>
    <property type="match status" value="1"/>
</dbReference>
<sequence>MEACSLPRDILIDIFATFEIPDLVRAGSVCSSWRSVYTTLRKLGKYKQSQTPCLLYTSESAGENVAGLYSLAESKSYTLPLPDPPIRSRYVIGSSHGWIITADERSELHLLNPITGDQIALPSVTTIEQVKPVHNNDGVLHKYEFSWYTAEEVYDSPSIYDLRELRDRLFHKAFLSSDPSNGDYYVVLIYTPYHQLSFARAGDDKWTWLPPHIHCSDCIVKDYMFYVSTSDGAIHEFDTSGPTVTQKLVIDEVKDDIFEEIHIVQAPCGDMLQVWTVLDSAEFDGDLSEPEFDAEYYARCSVIIKVYKVDLAAKKLAAISSLG</sequence>
<dbReference type="InterPro" id="IPR011047">
    <property type="entry name" value="Quinoprotein_ADH-like_sf"/>
</dbReference>
<proteinExistence type="predicted"/>
<dbReference type="SUPFAM" id="SSF50998">
    <property type="entry name" value="Quinoprotein alcohol dehydrogenase-like"/>
    <property type="match status" value="1"/>
</dbReference>
<dbReference type="EMBL" id="JAUUTY010000004">
    <property type="protein sequence ID" value="KAK1651842.1"/>
    <property type="molecule type" value="Genomic_DNA"/>
</dbReference>
<dbReference type="InterPro" id="IPR036047">
    <property type="entry name" value="F-box-like_dom_sf"/>
</dbReference>
<reference evidence="2" key="1">
    <citation type="submission" date="2023-07" db="EMBL/GenBank/DDBJ databases">
        <title>A chromosome-level genome assembly of Lolium multiflorum.</title>
        <authorList>
            <person name="Chen Y."/>
            <person name="Copetti D."/>
            <person name="Kolliker R."/>
            <person name="Studer B."/>
        </authorList>
    </citation>
    <scope>NUCLEOTIDE SEQUENCE</scope>
    <source>
        <strain evidence="2">02402/16</strain>
        <tissue evidence="2">Leaf</tissue>
    </source>
</reference>
<dbReference type="PANTHER" id="PTHR44586">
    <property type="entry name" value="F-BOX DOMAIN CONTAINING PROTEIN, EXPRESSED"/>
    <property type="match status" value="1"/>
</dbReference>
<dbReference type="Gene3D" id="1.20.1280.50">
    <property type="match status" value="1"/>
</dbReference>
<evidence type="ECO:0000313" key="2">
    <source>
        <dbReference type="EMBL" id="KAK1651842.1"/>
    </source>
</evidence>
<dbReference type="InterPro" id="IPR005174">
    <property type="entry name" value="KIB1-4_b-propeller"/>
</dbReference>
<evidence type="ECO:0000313" key="3">
    <source>
        <dbReference type="Proteomes" id="UP001231189"/>
    </source>
</evidence>
<keyword evidence="3" id="KW-1185">Reference proteome</keyword>
<organism evidence="2 3">
    <name type="scientific">Lolium multiflorum</name>
    <name type="common">Italian ryegrass</name>
    <name type="synonym">Lolium perenne subsp. multiflorum</name>
    <dbReference type="NCBI Taxonomy" id="4521"/>
    <lineage>
        <taxon>Eukaryota</taxon>
        <taxon>Viridiplantae</taxon>
        <taxon>Streptophyta</taxon>
        <taxon>Embryophyta</taxon>
        <taxon>Tracheophyta</taxon>
        <taxon>Spermatophyta</taxon>
        <taxon>Magnoliopsida</taxon>
        <taxon>Liliopsida</taxon>
        <taxon>Poales</taxon>
        <taxon>Poaceae</taxon>
        <taxon>BOP clade</taxon>
        <taxon>Pooideae</taxon>
        <taxon>Poodae</taxon>
        <taxon>Poeae</taxon>
        <taxon>Poeae Chloroplast Group 2 (Poeae type)</taxon>
        <taxon>Loliodinae</taxon>
        <taxon>Loliinae</taxon>
        <taxon>Lolium</taxon>
    </lineage>
</organism>
<gene>
    <name evidence="2" type="ORF">QYE76_069647</name>
</gene>
<name>A0AAD8WF45_LOLMU</name>
<evidence type="ECO:0000259" key="1">
    <source>
        <dbReference type="PROSITE" id="PS50181"/>
    </source>
</evidence>
<accession>A0AAD8WF45</accession>